<dbReference type="Proteomes" id="UP001220324">
    <property type="component" value="Unassembled WGS sequence"/>
</dbReference>
<accession>A0AAD6GJ17</accession>
<dbReference type="AlphaFoldDB" id="A0AAD6GJ17"/>
<keyword evidence="2" id="KW-1185">Reference proteome</keyword>
<proteinExistence type="predicted"/>
<protein>
    <submittedName>
        <fullName evidence="1">Uncharacterized protein</fullName>
    </submittedName>
</protein>
<name>A0AAD6GJ17_9EURO</name>
<sequence length="85" mass="8856">MIVNCVNADTGEPSPMISAKGSAKNGRLGKLQKGANAGIANLTHPNAVITAGNMTNTTDLGLGQFHVHIDASLLIMDQAMRTRNV</sequence>
<evidence type="ECO:0000313" key="2">
    <source>
        <dbReference type="Proteomes" id="UP001220324"/>
    </source>
</evidence>
<evidence type="ECO:0000313" key="1">
    <source>
        <dbReference type="EMBL" id="KAJ5546988.1"/>
    </source>
</evidence>
<comment type="caution">
    <text evidence="1">The sequence shown here is derived from an EMBL/GenBank/DDBJ whole genome shotgun (WGS) entry which is preliminary data.</text>
</comment>
<gene>
    <name evidence="1" type="ORF">N7494_004573</name>
</gene>
<organism evidence="1 2">
    <name type="scientific">Penicillium frequentans</name>
    <dbReference type="NCBI Taxonomy" id="3151616"/>
    <lineage>
        <taxon>Eukaryota</taxon>
        <taxon>Fungi</taxon>
        <taxon>Dikarya</taxon>
        <taxon>Ascomycota</taxon>
        <taxon>Pezizomycotina</taxon>
        <taxon>Eurotiomycetes</taxon>
        <taxon>Eurotiomycetidae</taxon>
        <taxon>Eurotiales</taxon>
        <taxon>Aspergillaceae</taxon>
        <taxon>Penicillium</taxon>
    </lineage>
</organism>
<dbReference type="EMBL" id="JAQIZZ010000003">
    <property type="protein sequence ID" value="KAJ5546988.1"/>
    <property type="molecule type" value="Genomic_DNA"/>
</dbReference>
<reference evidence="1 2" key="1">
    <citation type="journal article" date="2023" name="IMA Fungus">
        <title>Comparative genomic study of the Penicillium genus elucidates a diverse pangenome and 15 lateral gene transfer events.</title>
        <authorList>
            <person name="Petersen C."/>
            <person name="Sorensen T."/>
            <person name="Nielsen M.R."/>
            <person name="Sondergaard T.E."/>
            <person name="Sorensen J.L."/>
            <person name="Fitzpatrick D.A."/>
            <person name="Frisvad J.C."/>
            <person name="Nielsen K.L."/>
        </authorList>
    </citation>
    <scope>NUCLEOTIDE SEQUENCE [LARGE SCALE GENOMIC DNA]</scope>
    <source>
        <strain evidence="1 2">IBT 35679</strain>
    </source>
</reference>